<dbReference type="OrthoDB" id="5301473at2759"/>
<dbReference type="Gene3D" id="3.40.50.300">
    <property type="entry name" value="P-loop containing nucleotide triphosphate hydrolases"/>
    <property type="match status" value="1"/>
</dbReference>
<dbReference type="SUPFAM" id="SSF52540">
    <property type="entry name" value="P-loop containing nucleoside triphosphate hydrolases"/>
    <property type="match status" value="1"/>
</dbReference>
<reference evidence="2 3" key="1">
    <citation type="journal article" date="2014" name="BMC Genomics">
        <title>Comparative genome sequencing reveals chemotype-specific gene clusters in the toxigenic black mold Stachybotrys.</title>
        <authorList>
            <person name="Semeiks J."/>
            <person name="Borek D."/>
            <person name="Otwinowski Z."/>
            <person name="Grishin N.V."/>
        </authorList>
    </citation>
    <scope>NUCLEOTIDE SEQUENCE [LARGE SCALE GENOMIC DNA]</scope>
    <source>
        <strain evidence="3">CBS 109288 / IBT 7711</strain>
    </source>
</reference>
<protein>
    <recommendedName>
        <fullName evidence="1">CHAT domain-containing protein</fullName>
    </recommendedName>
</protein>
<organism evidence="2 3">
    <name type="scientific">Stachybotrys chartarum (strain CBS 109288 / IBT 7711)</name>
    <name type="common">Toxic black mold</name>
    <name type="synonym">Stilbospora chartarum</name>
    <dbReference type="NCBI Taxonomy" id="1280523"/>
    <lineage>
        <taxon>Eukaryota</taxon>
        <taxon>Fungi</taxon>
        <taxon>Dikarya</taxon>
        <taxon>Ascomycota</taxon>
        <taxon>Pezizomycotina</taxon>
        <taxon>Sordariomycetes</taxon>
        <taxon>Hypocreomycetidae</taxon>
        <taxon>Hypocreales</taxon>
        <taxon>Stachybotryaceae</taxon>
        <taxon>Stachybotrys</taxon>
    </lineage>
</organism>
<dbReference type="HOGENOM" id="CLU_009458_0_0_1"/>
<sequence>MPEAKNVRVSLQITSRKARDGWYVDIFGDGTEDLHNIPLQDPLDSAERSLCRWYVEKYVQLSPFWLDEADEAELLLAYYGNNLLRQLPLRSLLQPQLQGASYDLNNYLIHIYIYDNDAEVHGNSQDSIHRLFWETLEDSELWDHPRWKVVVQRSMLRLPIDLPYVARLPWPSAMPTQQSVCLNILLVIGRDTSRNPSSYEDSDPFLATDVLFKVQRHHQSLQSRSKLNIEIARPGTLTALEQHLERAEAVHGPGYFHIVHFDMHGKAGKVGQYADSADKSGYLCFSDPDSHTTVPIPATSVQAILKRHSVRFAVLNFCESASASFGDNANIASGFMKNGVLGVLDMSFKVSSATAAIFLENFYRSFLVDGQSFSASAAAGRAALRRDTSRPAIYGLQRDVDDSFVVVAYGPTLELFLAHPASHTNWHPLQPSSEASCGSKPDKQPFVGREFDLLRIEKELVQKQCLYLYGIAGVGKSSFMAYAASLWKLSSFVDAVVHIDLDQNSILSSEDLSTTLVRQLLSQVSFPKNREHLWSVYASYIRYYSKDFIASILEEILSFINAVIIVDGLHSPLSNQDQYFVPGVLNGSNRQELLHTINYLFHLARDLNRSKKLYLILAGRRSDPPWLAQMSAGQAELLCYELGGLSLPNAIEVSHRALQPLGVNTEEWTSMDAACLDAVIDLLQGNPSALLAILPLQKNANVSWQNFYRYLQSGPVKSVEDLQRMDLAASPVAQEIHRFLEVRHPGQTFFLSLAGSYWHQTAFINEVVHMAQSLAEDFVEDEPRPIDDNVRGWIEAALGIGIDQGLFDLDKTQTCLLLHPLFTIIGQAMRSQFVPSADMPRLRTLHCKSVLSIPPMNPESQFSAAVGVANLLTCVQHCYTDVPLDAWCLEHFVIYASQGIGRWPMAAEVLLCTRLLLLFWKFTCMPRLVDEDWLKVLQAFTAILLLFSVAGDVFDISAAAEVRQHTNIGLDFVSTLVGNQEDEIKTIFFWNACWQLSRCLSTLALGEKGAAKEIWEDLRSSDICLQDMVGLETLTRMKKAYLDYASGNVTNYDDLVQAKKALFSAASSFEGLSILRMTFAFLYLCVEQNESVFDGESTTSSTPAQESEI</sequence>
<evidence type="ECO:0000259" key="1">
    <source>
        <dbReference type="Pfam" id="PF12770"/>
    </source>
</evidence>
<dbReference type="Proteomes" id="UP000028045">
    <property type="component" value="Unassembled WGS sequence"/>
</dbReference>
<dbReference type="AlphaFoldDB" id="A0A084AX99"/>
<gene>
    <name evidence="2" type="ORF">S7711_06464</name>
</gene>
<feature type="domain" description="CHAT" evidence="1">
    <location>
        <begin position="221"/>
        <end position="389"/>
    </location>
</feature>
<accession>A0A084AX99</accession>
<name>A0A084AX99_STACB</name>
<dbReference type="InterPro" id="IPR024983">
    <property type="entry name" value="CHAT_dom"/>
</dbReference>
<evidence type="ECO:0000313" key="2">
    <source>
        <dbReference type="EMBL" id="KEY69928.1"/>
    </source>
</evidence>
<dbReference type="EMBL" id="KL648503">
    <property type="protein sequence ID" value="KEY69928.1"/>
    <property type="molecule type" value="Genomic_DNA"/>
</dbReference>
<dbReference type="Pfam" id="PF12770">
    <property type="entry name" value="CHAT"/>
    <property type="match status" value="1"/>
</dbReference>
<keyword evidence="3" id="KW-1185">Reference proteome</keyword>
<dbReference type="InterPro" id="IPR027417">
    <property type="entry name" value="P-loop_NTPase"/>
</dbReference>
<evidence type="ECO:0000313" key="3">
    <source>
        <dbReference type="Proteomes" id="UP000028045"/>
    </source>
</evidence>
<proteinExistence type="predicted"/>